<organism evidence="3 4">
    <name type="scientific">Virgisporangium ochraceum</name>
    <dbReference type="NCBI Taxonomy" id="65505"/>
    <lineage>
        <taxon>Bacteria</taxon>
        <taxon>Bacillati</taxon>
        <taxon>Actinomycetota</taxon>
        <taxon>Actinomycetes</taxon>
        <taxon>Micromonosporales</taxon>
        <taxon>Micromonosporaceae</taxon>
        <taxon>Virgisporangium</taxon>
    </lineage>
</organism>
<reference evidence="3" key="1">
    <citation type="submission" date="2021-01" db="EMBL/GenBank/DDBJ databases">
        <title>Whole genome shotgun sequence of Virgisporangium ochraceum NBRC 16418.</title>
        <authorList>
            <person name="Komaki H."/>
            <person name="Tamura T."/>
        </authorList>
    </citation>
    <scope>NUCLEOTIDE SEQUENCE</scope>
    <source>
        <strain evidence="3">NBRC 16418</strain>
    </source>
</reference>
<dbReference type="Proteomes" id="UP000635606">
    <property type="component" value="Unassembled WGS sequence"/>
</dbReference>
<name>A0A8J3ZLF8_9ACTN</name>
<sequence>MQVRGRRLSTGALAVVGVVTLLLSACGNPAGTDGDLTNNWKALPDAKIPTPASGACYSITTDNPASVTKWPAPVECTASHTVETVYVGQFTGEEAGQSSAPSTGSKGRRTAYETCAAEAKTFLGDDWRNGRLELSVVLPIALHWQGGARWFRCDMMEYLDLDDYAVVTRTASLKGGLTGEKPVALGCITVTTGANNRIDKMTPAKCDTNHNGEYVGVYDLPDGPYPTDRAAASKARLDGCAPVVAAYAGVPNDADLSFRVGWISSPFTEIEWGLGNRGVRCYAHSADPLNKSIKGIGPAGLPAD</sequence>
<dbReference type="AlphaFoldDB" id="A0A8J3ZLF8"/>
<feature type="chain" id="PRO_5039057897" description="Septum formation-related domain-containing protein" evidence="1">
    <location>
        <begin position="31"/>
        <end position="304"/>
    </location>
</feature>
<evidence type="ECO:0000256" key="1">
    <source>
        <dbReference type="SAM" id="SignalP"/>
    </source>
</evidence>
<feature type="domain" description="Septum formation-related" evidence="2">
    <location>
        <begin position="54"/>
        <end position="281"/>
    </location>
</feature>
<evidence type="ECO:0000313" key="3">
    <source>
        <dbReference type="EMBL" id="GIJ66499.1"/>
    </source>
</evidence>
<dbReference type="PROSITE" id="PS51257">
    <property type="entry name" value="PROKAR_LIPOPROTEIN"/>
    <property type="match status" value="1"/>
</dbReference>
<evidence type="ECO:0000313" key="4">
    <source>
        <dbReference type="Proteomes" id="UP000635606"/>
    </source>
</evidence>
<dbReference type="Pfam" id="PF13845">
    <property type="entry name" value="Septum_form"/>
    <property type="match status" value="1"/>
</dbReference>
<comment type="caution">
    <text evidence="3">The sequence shown here is derived from an EMBL/GenBank/DDBJ whole genome shotgun (WGS) entry which is preliminary data.</text>
</comment>
<dbReference type="InterPro" id="IPR026004">
    <property type="entry name" value="Septum_form"/>
</dbReference>
<evidence type="ECO:0000259" key="2">
    <source>
        <dbReference type="Pfam" id="PF13845"/>
    </source>
</evidence>
<gene>
    <name evidence="3" type="ORF">Voc01_014160</name>
</gene>
<feature type="signal peptide" evidence="1">
    <location>
        <begin position="1"/>
        <end position="30"/>
    </location>
</feature>
<keyword evidence="1" id="KW-0732">Signal</keyword>
<protein>
    <recommendedName>
        <fullName evidence="2">Septum formation-related domain-containing protein</fullName>
    </recommendedName>
</protein>
<dbReference type="EMBL" id="BOPH01000018">
    <property type="protein sequence ID" value="GIJ66499.1"/>
    <property type="molecule type" value="Genomic_DNA"/>
</dbReference>
<keyword evidence="4" id="KW-1185">Reference proteome</keyword>
<proteinExistence type="predicted"/>
<accession>A0A8J3ZLF8</accession>